<feature type="signal peptide" evidence="1">
    <location>
        <begin position="1"/>
        <end position="21"/>
    </location>
</feature>
<dbReference type="RefSeq" id="WP_342595968.1">
    <property type="nucleotide sequence ID" value="NZ_CP151919.1"/>
</dbReference>
<sequence length="158" mass="17256">MKNPWLWVPLLCGALGSPAFADNYEWNSGFGMGASEYWVDDGNNNALLVSCPKLYEGEPSTEGYVSAEATIDGQRYGSDTLSGDPGFDVIVDGERWSNPFFTDCRACGSNFPAFWEALRQANNLYISADGVRSKLPTAGLERALPPLDSPENNCRSAW</sequence>
<keyword evidence="1" id="KW-0732">Signal</keyword>
<protein>
    <submittedName>
        <fullName evidence="2">Uncharacterized protein</fullName>
    </submittedName>
</protein>
<dbReference type="EMBL" id="CP151919">
    <property type="protein sequence ID" value="XAD55647.1"/>
    <property type="molecule type" value="Genomic_DNA"/>
</dbReference>
<reference evidence="2 3" key="1">
    <citation type="submission" date="2024-04" db="EMBL/GenBank/DDBJ databases">
        <title>Salinicola lusitanus LLJ914,a marine bacterium isolated from the Okinawa Trough.</title>
        <authorList>
            <person name="Li J."/>
        </authorList>
    </citation>
    <scope>NUCLEOTIDE SEQUENCE [LARGE SCALE GENOMIC DNA]</scope>
    <source>
        <strain evidence="2 3">LLJ914</strain>
    </source>
</reference>
<dbReference type="Proteomes" id="UP001453229">
    <property type="component" value="Chromosome"/>
</dbReference>
<evidence type="ECO:0000313" key="2">
    <source>
        <dbReference type="EMBL" id="XAD55647.1"/>
    </source>
</evidence>
<evidence type="ECO:0000256" key="1">
    <source>
        <dbReference type="SAM" id="SignalP"/>
    </source>
</evidence>
<name>A0ABZ3CWS8_9GAMM</name>
<feature type="chain" id="PRO_5046803246" evidence="1">
    <location>
        <begin position="22"/>
        <end position="158"/>
    </location>
</feature>
<proteinExistence type="predicted"/>
<accession>A0ABZ3CWS8</accession>
<keyword evidence="3" id="KW-1185">Reference proteome</keyword>
<organism evidence="2 3">
    <name type="scientific">Salinicola lusitanus</name>
    <dbReference type="NCBI Taxonomy" id="1949085"/>
    <lineage>
        <taxon>Bacteria</taxon>
        <taxon>Pseudomonadati</taxon>
        <taxon>Pseudomonadota</taxon>
        <taxon>Gammaproteobacteria</taxon>
        <taxon>Oceanospirillales</taxon>
        <taxon>Halomonadaceae</taxon>
        <taxon>Salinicola</taxon>
    </lineage>
</organism>
<gene>
    <name evidence="2" type="ORF">AAGT95_06630</name>
</gene>
<evidence type="ECO:0000313" key="3">
    <source>
        <dbReference type="Proteomes" id="UP001453229"/>
    </source>
</evidence>